<evidence type="ECO:0000256" key="6">
    <source>
        <dbReference type="ARBA" id="ARBA00023224"/>
    </source>
</evidence>
<dbReference type="PANTHER" id="PTHR32089">
    <property type="entry name" value="METHYL-ACCEPTING CHEMOTAXIS PROTEIN MCPB"/>
    <property type="match status" value="1"/>
</dbReference>
<dbReference type="KEGG" id="cint:HZF06_18200"/>
<dbReference type="Proteomes" id="UP000512286">
    <property type="component" value="Chromosome"/>
</dbReference>
<keyword evidence="6 8" id="KW-0807">Transducer</keyword>
<comment type="similarity">
    <text evidence="7">Belongs to the methyl-accepting chemotaxis (MCP) protein family.</text>
</comment>
<dbReference type="InterPro" id="IPR003660">
    <property type="entry name" value="HAMP_dom"/>
</dbReference>
<dbReference type="InterPro" id="IPR004089">
    <property type="entry name" value="MCPsignal_dom"/>
</dbReference>
<evidence type="ECO:0000256" key="5">
    <source>
        <dbReference type="ARBA" id="ARBA00023136"/>
    </source>
</evidence>
<dbReference type="Pfam" id="PF00015">
    <property type="entry name" value="MCPsignal"/>
    <property type="match status" value="1"/>
</dbReference>
<evidence type="ECO:0000256" key="2">
    <source>
        <dbReference type="ARBA" id="ARBA00022475"/>
    </source>
</evidence>
<dbReference type="EMBL" id="CP059378">
    <property type="protein sequence ID" value="QLY78995.1"/>
    <property type="molecule type" value="Genomic_DNA"/>
</dbReference>
<keyword evidence="5 9" id="KW-0472">Membrane</keyword>
<dbReference type="InterPro" id="IPR033480">
    <property type="entry name" value="sCache_2"/>
</dbReference>
<keyword evidence="3 9" id="KW-0812">Transmembrane</keyword>
<dbReference type="SMART" id="SM01049">
    <property type="entry name" value="Cache_2"/>
    <property type="match status" value="1"/>
</dbReference>
<evidence type="ECO:0000256" key="9">
    <source>
        <dbReference type="SAM" id="Phobius"/>
    </source>
</evidence>
<evidence type="ECO:0000259" key="11">
    <source>
        <dbReference type="PROSITE" id="PS50885"/>
    </source>
</evidence>
<sequence length="591" mass="64706">MKKIGTKIVLLTMLIAISTGIITGLTSVLQINSIKQGFLNSKKEQMLNTYNQTIKEQVETVITMLDGVNSKYKNGEITLEEAKSEGAALLRTIRYGKEGYFWADNIDGTNVAMLGQSVEGTNRYESKDANGTYFIKEIIKNGQNVDGGYTEYYFPKAGESGASAKRAYSKYYEPFGWVVGTGNYIDTIDNTIAEESNIISEMISKQVVTLITIIGAIIIAAIAVGWIVGKRISKPILKVTELVNKTSKLDLAYDESFEVIKNYKDETGIMAEAVINLRKEIRGIIENLKEHAESLSTNSIVSLEGAENTSNGIQAISATMEELAKGSVEQAKNYQDIVDIFNNFTDKISHVVSGAEELKNISKNTKEANTKGRDSLDILVNKFEENKLALEDIGQNIYALWNQSTSIGSIVNKIGEIAEQTNLLALNAAIEAARAGEQGRGFAVVADEVRKLSEEVNNETKEIAAVIKEIQLEVNNSQKSMDKGRELLVAVNSAVNDTTEVFNLIENSTDNSLEKINNLYTNINSVDKDKNGVMDSIQSVSAITEESAAGLEEVSASMQEQNATTEIAVVLAEQLKAISTDLDEIINKFNI</sequence>
<dbReference type="PROSITE" id="PS50885">
    <property type="entry name" value="HAMP"/>
    <property type="match status" value="1"/>
</dbReference>
<dbReference type="GO" id="GO:0007165">
    <property type="term" value="P:signal transduction"/>
    <property type="evidence" value="ECO:0007669"/>
    <property type="project" value="UniProtKB-KW"/>
</dbReference>
<dbReference type="PROSITE" id="PS50111">
    <property type="entry name" value="CHEMOTAXIS_TRANSDUC_2"/>
    <property type="match status" value="1"/>
</dbReference>
<proteinExistence type="inferred from homology"/>
<feature type="domain" description="HAMP" evidence="11">
    <location>
        <begin position="230"/>
        <end position="286"/>
    </location>
</feature>
<accession>A0A7D6ZYX7</accession>
<evidence type="ECO:0000256" key="4">
    <source>
        <dbReference type="ARBA" id="ARBA00022989"/>
    </source>
</evidence>
<feature type="domain" description="Methyl-accepting transducer" evidence="10">
    <location>
        <begin position="305"/>
        <end position="562"/>
    </location>
</feature>
<name>A0A7D6ZYX7_9CLOT</name>
<organism evidence="12 13">
    <name type="scientific">Clostridium intestinale</name>
    <dbReference type="NCBI Taxonomy" id="36845"/>
    <lineage>
        <taxon>Bacteria</taxon>
        <taxon>Bacillati</taxon>
        <taxon>Bacillota</taxon>
        <taxon>Clostridia</taxon>
        <taxon>Eubacteriales</taxon>
        <taxon>Clostridiaceae</taxon>
        <taxon>Clostridium</taxon>
    </lineage>
</organism>
<dbReference type="Gene3D" id="6.10.340.10">
    <property type="match status" value="1"/>
</dbReference>
<dbReference type="Pfam" id="PF17200">
    <property type="entry name" value="sCache_2"/>
    <property type="match status" value="1"/>
</dbReference>
<evidence type="ECO:0000256" key="8">
    <source>
        <dbReference type="PROSITE-ProRule" id="PRU00284"/>
    </source>
</evidence>
<dbReference type="CDD" id="cd11386">
    <property type="entry name" value="MCP_signal"/>
    <property type="match status" value="1"/>
</dbReference>
<evidence type="ECO:0000256" key="3">
    <source>
        <dbReference type="ARBA" id="ARBA00022692"/>
    </source>
</evidence>
<feature type="transmembrane region" description="Helical" evidence="9">
    <location>
        <begin position="207"/>
        <end position="228"/>
    </location>
</feature>
<evidence type="ECO:0000313" key="13">
    <source>
        <dbReference type="Proteomes" id="UP000512286"/>
    </source>
</evidence>
<dbReference type="AlphaFoldDB" id="A0A7D6ZYX7"/>
<protein>
    <submittedName>
        <fullName evidence="12">Cache domain-containing protein</fullName>
    </submittedName>
</protein>
<evidence type="ECO:0000256" key="1">
    <source>
        <dbReference type="ARBA" id="ARBA00004651"/>
    </source>
</evidence>
<gene>
    <name evidence="12" type="ORF">HZF06_18200</name>
</gene>
<dbReference type="SUPFAM" id="SSF58104">
    <property type="entry name" value="Methyl-accepting chemotaxis protein (MCP) signaling domain"/>
    <property type="match status" value="1"/>
</dbReference>
<reference evidence="12 13" key="1">
    <citation type="submission" date="2020-07" db="EMBL/GenBank/DDBJ databases">
        <title>Electron transfer.</title>
        <authorList>
            <person name="Huang L."/>
            <person name="Liu X."/>
            <person name="Zhou S."/>
        </authorList>
    </citation>
    <scope>NUCLEOTIDE SEQUENCE [LARGE SCALE GENOMIC DNA]</scope>
    <source>
        <strain evidence="12 13">Lx1</strain>
    </source>
</reference>
<keyword evidence="2" id="KW-1003">Cell membrane</keyword>
<comment type="subcellular location">
    <subcellularLocation>
        <location evidence="1">Cell membrane</location>
        <topology evidence="1">Multi-pass membrane protein</topology>
    </subcellularLocation>
</comment>
<dbReference type="GO" id="GO:0005886">
    <property type="term" value="C:plasma membrane"/>
    <property type="evidence" value="ECO:0007669"/>
    <property type="project" value="UniProtKB-SubCell"/>
</dbReference>
<evidence type="ECO:0000256" key="7">
    <source>
        <dbReference type="ARBA" id="ARBA00029447"/>
    </source>
</evidence>
<dbReference type="Gene3D" id="3.30.450.20">
    <property type="entry name" value="PAS domain"/>
    <property type="match status" value="1"/>
</dbReference>
<evidence type="ECO:0000313" key="12">
    <source>
        <dbReference type="EMBL" id="QLY78995.1"/>
    </source>
</evidence>
<evidence type="ECO:0000259" key="10">
    <source>
        <dbReference type="PROSITE" id="PS50111"/>
    </source>
</evidence>
<dbReference type="Gene3D" id="1.10.287.950">
    <property type="entry name" value="Methyl-accepting chemotaxis protein"/>
    <property type="match status" value="1"/>
</dbReference>
<keyword evidence="4 9" id="KW-1133">Transmembrane helix</keyword>
<dbReference type="RefSeq" id="WP_181601243.1">
    <property type="nucleotide sequence ID" value="NZ_CP059378.1"/>
</dbReference>
<dbReference type="PANTHER" id="PTHR32089:SF112">
    <property type="entry name" value="LYSOZYME-LIKE PROTEIN-RELATED"/>
    <property type="match status" value="1"/>
</dbReference>
<dbReference type="SMART" id="SM00283">
    <property type="entry name" value="MA"/>
    <property type="match status" value="1"/>
</dbReference>